<keyword evidence="1" id="KW-0812">Transmembrane</keyword>
<name>A0A8S5SZX4_9CAUD</name>
<evidence type="ECO:0000256" key="1">
    <source>
        <dbReference type="SAM" id="Phobius"/>
    </source>
</evidence>
<sequence length="75" mass="8674">MLEKIKSFVANFGLKCGDAFHRMMTYPDEAKKWAMIGVDIYIVIVVLMFFAEILKVAVLGGLIYFLIWFIKKHSL</sequence>
<protein>
    <submittedName>
        <fullName evidence="2">Uncharacterized protein</fullName>
    </submittedName>
</protein>
<dbReference type="EMBL" id="BK032721">
    <property type="protein sequence ID" value="DAF56660.1"/>
    <property type="molecule type" value="Genomic_DNA"/>
</dbReference>
<evidence type="ECO:0000313" key="2">
    <source>
        <dbReference type="EMBL" id="DAF56660.1"/>
    </source>
</evidence>
<reference evidence="2" key="1">
    <citation type="journal article" date="2021" name="Proc. Natl. Acad. Sci. U.S.A.">
        <title>A Catalog of Tens of Thousands of Viruses from Human Metagenomes Reveals Hidden Associations with Chronic Diseases.</title>
        <authorList>
            <person name="Tisza M.J."/>
            <person name="Buck C.B."/>
        </authorList>
    </citation>
    <scope>NUCLEOTIDE SEQUENCE</scope>
    <source>
        <strain evidence="2">CtWb16</strain>
    </source>
</reference>
<feature type="transmembrane region" description="Helical" evidence="1">
    <location>
        <begin position="40"/>
        <end position="70"/>
    </location>
</feature>
<keyword evidence="1" id="KW-0472">Membrane</keyword>
<organism evidence="2">
    <name type="scientific">Myoviridae sp. ctWb16</name>
    <dbReference type="NCBI Taxonomy" id="2827690"/>
    <lineage>
        <taxon>Viruses</taxon>
        <taxon>Duplodnaviria</taxon>
        <taxon>Heunggongvirae</taxon>
        <taxon>Uroviricota</taxon>
        <taxon>Caudoviricetes</taxon>
    </lineage>
</organism>
<accession>A0A8S5SZX4</accession>
<keyword evidence="1" id="KW-1133">Transmembrane helix</keyword>
<proteinExistence type="predicted"/>